<evidence type="ECO:0000259" key="2">
    <source>
        <dbReference type="SMART" id="SM00233"/>
    </source>
</evidence>
<feature type="region of interest" description="Disordered" evidence="1">
    <location>
        <begin position="730"/>
        <end position="749"/>
    </location>
</feature>
<dbReference type="PANTHER" id="PTHR28076">
    <property type="entry name" value="SPORULATION-SPECIFIC PROTEIN 71"/>
    <property type="match status" value="1"/>
</dbReference>
<feature type="compositionally biased region" description="Polar residues" evidence="1">
    <location>
        <begin position="10"/>
        <end position="25"/>
    </location>
</feature>
<gene>
    <name evidence="3" type="ORF">ARMOST_10693</name>
</gene>
<feature type="domain" description="PH" evidence="2">
    <location>
        <begin position="638"/>
        <end position="825"/>
    </location>
</feature>
<dbReference type="Pfam" id="PF23207">
    <property type="entry name" value="PH_SPO71"/>
    <property type="match status" value="1"/>
</dbReference>
<dbReference type="PANTHER" id="PTHR28076:SF1">
    <property type="entry name" value="PROSPORE MEMBRANE ADAPTER PROTEIN SPO71"/>
    <property type="match status" value="1"/>
</dbReference>
<organism evidence="3 4">
    <name type="scientific">Armillaria ostoyae</name>
    <name type="common">Armillaria root rot fungus</name>
    <dbReference type="NCBI Taxonomy" id="47428"/>
    <lineage>
        <taxon>Eukaryota</taxon>
        <taxon>Fungi</taxon>
        <taxon>Dikarya</taxon>
        <taxon>Basidiomycota</taxon>
        <taxon>Agaricomycotina</taxon>
        <taxon>Agaricomycetes</taxon>
        <taxon>Agaricomycetidae</taxon>
        <taxon>Agaricales</taxon>
        <taxon>Marasmiineae</taxon>
        <taxon>Physalacriaceae</taxon>
        <taxon>Armillaria</taxon>
    </lineage>
</organism>
<feature type="domain" description="PH" evidence="2">
    <location>
        <begin position="890"/>
        <end position="1032"/>
    </location>
</feature>
<feature type="compositionally biased region" description="Basic and acidic residues" evidence="1">
    <location>
        <begin position="730"/>
        <end position="745"/>
    </location>
</feature>
<dbReference type="STRING" id="47428.A0A284RF25"/>
<dbReference type="OMA" id="DRWVMSI"/>
<dbReference type="EMBL" id="FUEG01000008">
    <property type="protein sequence ID" value="SJL07346.1"/>
    <property type="molecule type" value="Genomic_DNA"/>
</dbReference>
<dbReference type="Pfam" id="PF15404">
    <property type="entry name" value="PH_4"/>
    <property type="match status" value="1"/>
</dbReference>
<evidence type="ECO:0000256" key="1">
    <source>
        <dbReference type="SAM" id="MobiDB-lite"/>
    </source>
</evidence>
<evidence type="ECO:0000313" key="3">
    <source>
        <dbReference type="EMBL" id="SJL07346.1"/>
    </source>
</evidence>
<feature type="region of interest" description="Disordered" evidence="1">
    <location>
        <begin position="755"/>
        <end position="781"/>
    </location>
</feature>
<evidence type="ECO:0000313" key="4">
    <source>
        <dbReference type="Proteomes" id="UP000219338"/>
    </source>
</evidence>
<dbReference type="OrthoDB" id="5579281at2759"/>
<protein>
    <recommendedName>
        <fullName evidence="2">PH domain-containing protein</fullName>
    </recommendedName>
</protein>
<feature type="compositionally biased region" description="Polar residues" evidence="1">
    <location>
        <begin position="179"/>
        <end position="189"/>
    </location>
</feature>
<dbReference type="AlphaFoldDB" id="A0A284RF25"/>
<reference evidence="4" key="1">
    <citation type="journal article" date="2017" name="Nat. Ecol. Evol.">
        <title>Genome expansion and lineage-specific genetic innovations in the forest pathogenic fungi Armillaria.</title>
        <authorList>
            <person name="Sipos G."/>
            <person name="Prasanna A.N."/>
            <person name="Walter M.C."/>
            <person name="O'Connor E."/>
            <person name="Balint B."/>
            <person name="Krizsan K."/>
            <person name="Kiss B."/>
            <person name="Hess J."/>
            <person name="Varga T."/>
            <person name="Slot J."/>
            <person name="Riley R."/>
            <person name="Boka B."/>
            <person name="Rigling D."/>
            <person name="Barry K."/>
            <person name="Lee J."/>
            <person name="Mihaltcheva S."/>
            <person name="LaButti K."/>
            <person name="Lipzen A."/>
            <person name="Waldron R."/>
            <person name="Moloney N.M."/>
            <person name="Sperisen C."/>
            <person name="Kredics L."/>
            <person name="Vagvoelgyi C."/>
            <person name="Patrignani A."/>
            <person name="Fitzpatrick D."/>
            <person name="Nagy I."/>
            <person name="Doyle S."/>
            <person name="Anderson J.B."/>
            <person name="Grigoriev I.V."/>
            <person name="Gueldener U."/>
            <person name="Muensterkoetter M."/>
            <person name="Nagy L.G."/>
        </authorList>
    </citation>
    <scope>NUCLEOTIDE SEQUENCE [LARGE SCALE GENOMIC DNA]</scope>
    <source>
        <strain evidence="4">C18/9</strain>
    </source>
</reference>
<sequence length="1054" mass="118100">MDSELRRTISHSTVGSSASQVIQTSEDVHVHRRVFIGPMPEKLVSGGAAMDQEEERDLSQLVKNTAYRFFLLGGGNPDEWGESNESSVREEMLSKWRESDWGAVWSRKIAASSTGPDQKWVGSSFEVGSFLGVNVLESMEAVVSARSSRKGLSDVHLPLILEDEAEQLPSSALPVEDSTAASAKETSVTAPFEPNASTSSRPPPASTYEDSKPFVTASTSLLPPLENGAVSGSSDGDNHSASSVTALLGRPAAARNRTSSSKAYPDVIPRPIIKMPSFVKSDTLTSSKSKGKQKVHYAEPVLTPIPNPSAVPDQHPVAPEEVLERCGEAVEETSAGAMATTAAYADSDDEWGDVIMRDRMLVRVSYTESESLEPQFDEYQHRMTSGLRHENWAEFMAVWRKDSIELYEDYTIPGKERLTGHKHLAFVVPLKSGRTRLSLYSFADLTFCITCPPTPTYNGTSKSRAFFHIARAGTNIFVFKPKNRSRGQDWMWQLWRHIGGQVPPMIEVRNPTLDAKVKIDVPTITTVEGYSRMFTRTNVIALCLQSFRKVPDWKEAIEREIGSGKVLELAWRMDTNLDWVWLEDDVYGQQRGWVVLCGLAFKQAHLEIRLGNHYPARIAKPLNHGDTGTEDPFYHEPPSIEGYLSRIKPNTQLKQRVYMTTHDGNLFTLPTSKAHPPSPFPIRETENYAQKLNKREVERGALQILDAIAVADLRSIITVRRAFQIVPPHTHIEVDPSGTPDRHGDANSSWMNVWSQSSAEESSHSDDEDEGGEDAVNKALDKPHLRMKRSFELLLKNGHVIRFECYSRRFALEWINRLRSLVSYWKLRHRADAKDEMDVSAARRSRLTPKLHVCDEGEDIPPTAPPDPGAPLPALTSLYNWCVLEGCKTIIRGGKIHMRRGLSGQFKLVQMILVSGSLCLFRIKPHSALYNAKHKKVLLSDAYICSGYFAALALPQGQYDPDSNSVPRHYQDGLEADDPEEDTLFVIWYRPHSDADAVPSLSAKHKLVVFRTRNKLERDAWCWALNTEIERIARAQRDKEKKLRDTGRLTKLCL</sequence>
<feature type="region of interest" description="Disordered" evidence="1">
    <location>
        <begin position="168"/>
        <end position="242"/>
    </location>
</feature>
<dbReference type="Proteomes" id="UP000219338">
    <property type="component" value="Unassembled WGS sequence"/>
</dbReference>
<keyword evidence="4" id="KW-1185">Reference proteome</keyword>
<name>A0A284RF25_ARMOS</name>
<dbReference type="InterPro" id="IPR040345">
    <property type="entry name" value="Mug56/Spo71"/>
</dbReference>
<dbReference type="InterPro" id="IPR039486">
    <property type="entry name" value="Mug56/Spo71_PH"/>
</dbReference>
<feature type="region of interest" description="Disordered" evidence="1">
    <location>
        <begin position="1"/>
        <end position="25"/>
    </location>
</feature>
<dbReference type="GO" id="GO:1902657">
    <property type="term" value="P:protein localization to prospore membrane"/>
    <property type="evidence" value="ECO:0007669"/>
    <property type="project" value="InterPro"/>
</dbReference>
<feature type="compositionally biased region" description="Polar residues" evidence="1">
    <location>
        <begin position="230"/>
        <end position="242"/>
    </location>
</feature>
<accession>A0A284RF25</accession>
<dbReference type="InterPro" id="IPR057379">
    <property type="entry name" value="PH_SPO71"/>
</dbReference>
<dbReference type="SMART" id="SM00233">
    <property type="entry name" value="PH"/>
    <property type="match status" value="2"/>
</dbReference>
<proteinExistence type="predicted"/>
<dbReference type="InterPro" id="IPR001849">
    <property type="entry name" value="PH_domain"/>
</dbReference>